<dbReference type="NCBIfam" id="TIGR00229">
    <property type="entry name" value="sensory_box"/>
    <property type="match status" value="2"/>
</dbReference>
<evidence type="ECO:0000259" key="1">
    <source>
        <dbReference type="PROSITE" id="PS50112"/>
    </source>
</evidence>
<accession>A0ABT3PX91</accession>
<dbReference type="SMART" id="SM00091">
    <property type="entry name" value="PAS"/>
    <property type="match status" value="2"/>
</dbReference>
<name>A0ABT3PX91_9BACT</name>
<gene>
    <name evidence="2" type="ORF">LQ318_06050</name>
</gene>
<dbReference type="RefSeq" id="WP_265788433.1">
    <property type="nucleotide sequence ID" value="NZ_BAABRS010000001.1"/>
</dbReference>
<dbReference type="SUPFAM" id="SSF55785">
    <property type="entry name" value="PYP-like sensor domain (PAS domain)"/>
    <property type="match status" value="2"/>
</dbReference>
<protein>
    <submittedName>
        <fullName evidence="2">PAS domain S-box protein</fullName>
    </submittedName>
</protein>
<evidence type="ECO:0000313" key="3">
    <source>
        <dbReference type="Proteomes" id="UP001207337"/>
    </source>
</evidence>
<feature type="domain" description="PAS" evidence="1">
    <location>
        <begin position="120"/>
        <end position="165"/>
    </location>
</feature>
<keyword evidence="3" id="KW-1185">Reference proteome</keyword>
<organism evidence="2 3">
    <name type="scientific">Fodinibius salicampi</name>
    <dbReference type="NCBI Taxonomy" id="1920655"/>
    <lineage>
        <taxon>Bacteria</taxon>
        <taxon>Pseudomonadati</taxon>
        <taxon>Balneolota</taxon>
        <taxon>Balneolia</taxon>
        <taxon>Balneolales</taxon>
        <taxon>Balneolaceae</taxon>
        <taxon>Fodinibius</taxon>
    </lineage>
</organism>
<evidence type="ECO:0000313" key="2">
    <source>
        <dbReference type="EMBL" id="MCW9712464.1"/>
    </source>
</evidence>
<proteinExistence type="predicted"/>
<dbReference type="EMBL" id="JAJNDC010000001">
    <property type="protein sequence ID" value="MCW9712464.1"/>
    <property type="molecule type" value="Genomic_DNA"/>
</dbReference>
<dbReference type="InterPro" id="IPR000014">
    <property type="entry name" value="PAS"/>
</dbReference>
<dbReference type="Pfam" id="PF13426">
    <property type="entry name" value="PAS_9"/>
    <property type="match status" value="1"/>
</dbReference>
<dbReference type="Pfam" id="PF13188">
    <property type="entry name" value="PAS_8"/>
    <property type="match status" value="1"/>
</dbReference>
<dbReference type="Proteomes" id="UP001207337">
    <property type="component" value="Unassembled WGS sequence"/>
</dbReference>
<reference evidence="2 3" key="1">
    <citation type="submission" date="2021-11" db="EMBL/GenBank/DDBJ databases">
        <title>Aliifidinibius sp. nov., a new bacterium isolated from saline soil.</title>
        <authorList>
            <person name="Galisteo C."/>
            <person name="De La Haba R."/>
            <person name="Sanchez-Porro C."/>
            <person name="Ventosa A."/>
        </authorList>
    </citation>
    <scope>NUCLEOTIDE SEQUENCE [LARGE SCALE GENOMIC DNA]</scope>
    <source>
        <strain evidence="2 3">KACC 190600</strain>
    </source>
</reference>
<comment type="caution">
    <text evidence="2">The sequence shown here is derived from an EMBL/GenBank/DDBJ whole genome shotgun (WGS) entry which is preliminary data.</text>
</comment>
<dbReference type="Gene3D" id="3.30.450.20">
    <property type="entry name" value="PAS domain"/>
    <property type="match status" value="2"/>
</dbReference>
<dbReference type="InterPro" id="IPR035965">
    <property type="entry name" value="PAS-like_dom_sf"/>
</dbReference>
<dbReference type="PROSITE" id="PS50112">
    <property type="entry name" value="PAS"/>
    <property type="match status" value="1"/>
</dbReference>
<dbReference type="CDD" id="cd00130">
    <property type="entry name" value="PAS"/>
    <property type="match status" value="2"/>
</dbReference>
<sequence>MDIKNVDLFFSENPNPMWIYDPSDLSIQEVNQSAVELYGYSHSEMCSMTIDQLRPASEVETLKKHLGNDKKPEFNNAGLWRHQKKNGDDLFVRVLTSPVSYEGNNYKLVVVQDVTSKIDYQQKYEMLFENSLDGIMLTAPNGDILQANKAACNILGMTEQEITRKGREGIVAKDEKLEKALEQRSETGKFSGELTYVHKS</sequence>